<dbReference type="InterPro" id="IPR002156">
    <property type="entry name" value="RNaseH_domain"/>
</dbReference>
<comment type="caution">
    <text evidence="3">The sequence shown here is derived from an EMBL/GenBank/DDBJ whole genome shotgun (WGS) entry which is preliminary data.</text>
</comment>
<dbReference type="EMBL" id="RXIC02000025">
    <property type="protein sequence ID" value="KAB1206661.1"/>
    <property type="molecule type" value="Genomic_DNA"/>
</dbReference>
<dbReference type="GO" id="GO:0004523">
    <property type="term" value="F:RNA-DNA hybrid ribonuclease activity"/>
    <property type="evidence" value="ECO:0007669"/>
    <property type="project" value="InterPro"/>
</dbReference>
<feature type="compositionally biased region" description="Low complexity" evidence="1">
    <location>
        <begin position="83"/>
        <end position="100"/>
    </location>
</feature>
<name>A0A6A1V235_9ROSI</name>
<feature type="region of interest" description="Disordered" evidence="1">
    <location>
        <begin position="81"/>
        <end position="100"/>
    </location>
</feature>
<reference evidence="3 4" key="1">
    <citation type="journal article" date="2019" name="Plant Biotechnol. J.">
        <title>The red bayberry genome and genetic basis of sex determination.</title>
        <authorList>
            <person name="Jia H.M."/>
            <person name="Jia H.J."/>
            <person name="Cai Q.L."/>
            <person name="Wang Y."/>
            <person name="Zhao H.B."/>
            <person name="Yang W.F."/>
            <person name="Wang G.Y."/>
            <person name="Li Y.H."/>
            <person name="Zhan D.L."/>
            <person name="Shen Y.T."/>
            <person name="Niu Q.F."/>
            <person name="Chang L."/>
            <person name="Qiu J."/>
            <person name="Zhao L."/>
            <person name="Xie H.B."/>
            <person name="Fu W.Y."/>
            <person name="Jin J."/>
            <person name="Li X.W."/>
            <person name="Jiao Y."/>
            <person name="Zhou C.C."/>
            <person name="Tu T."/>
            <person name="Chai C.Y."/>
            <person name="Gao J.L."/>
            <person name="Fan L.J."/>
            <person name="van de Weg E."/>
            <person name="Wang J.Y."/>
            <person name="Gao Z.S."/>
        </authorList>
    </citation>
    <scope>NUCLEOTIDE SEQUENCE [LARGE SCALE GENOMIC DNA]</scope>
    <source>
        <tissue evidence="3">Leaves</tissue>
    </source>
</reference>
<evidence type="ECO:0000313" key="4">
    <source>
        <dbReference type="Proteomes" id="UP000516437"/>
    </source>
</evidence>
<organism evidence="3 4">
    <name type="scientific">Morella rubra</name>
    <name type="common">Chinese bayberry</name>
    <dbReference type="NCBI Taxonomy" id="262757"/>
    <lineage>
        <taxon>Eukaryota</taxon>
        <taxon>Viridiplantae</taxon>
        <taxon>Streptophyta</taxon>
        <taxon>Embryophyta</taxon>
        <taxon>Tracheophyta</taxon>
        <taxon>Spermatophyta</taxon>
        <taxon>Magnoliopsida</taxon>
        <taxon>eudicotyledons</taxon>
        <taxon>Gunneridae</taxon>
        <taxon>Pentapetalae</taxon>
        <taxon>rosids</taxon>
        <taxon>fabids</taxon>
        <taxon>Fagales</taxon>
        <taxon>Myricaceae</taxon>
        <taxon>Morella</taxon>
    </lineage>
</organism>
<evidence type="ECO:0000256" key="1">
    <source>
        <dbReference type="SAM" id="MobiDB-lite"/>
    </source>
</evidence>
<keyword evidence="4" id="KW-1185">Reference proteome</keyword>
<dbReference type="Pfam" id="PF13456">
    <property type="entry name" value="RVT_3"/>
    <property type="match status" value="1"/>
</dbReference>
<dbReference type="OrthoDB" id="1733298at2759"/>
<dbReference type="Proteomes" id="UP000516437">
    <property type="component" value="Chromosome 7"/>
</dbReference>
<evidence type="ECO:0000313" key="3">
    <source>
        <dbReference type="EMBL" id="KAB1206661.1"/>
    </source>
</evidence>
<sequence length="100" mass="11348">MERVQDVDPLVGETMAVVCAVELALEKRWTHALFESDSKLLCDELASERDLARKWRRCDFFPSDNPSRPSLRGLFMGASETQSTGSFTSSMGSSFEDFWF</sequence>
<feature type="domain" description="RNase H type-1" evidence="2">
    <location>
        <begin position="8"/>
        <end position="54"/>
    </location>
</feature>
<dbReference type="GO" id="GO:0003676">
    <property type="term" value="F:nucleic acid binding"/>
    <property type="evidence" value="ECO:0007669"/>
    <property type="project" value="InterPro"/>
</dbReference>
<evidence type="ECO:0000259" key="2">
    <source>
        <dbReference type="Pfam" id="PF13456"/>
    </source>
</evidence>
<dbReference type="AlphaFoldDB" id="A0A6A1V235"/>
<proteinExistence type="predicted"/>
<gene>
    <name evidence="3" type="ORF">CJ030_MR7G001525</name>
</gene>
<protein>
    <recommendedName>
        <fullName evidence="2">RNase H type-1 domain-containing protein</fullName>
    </recommendedName>
</protein>
<accession>A0A6A1V235</accession>